<name>A0A0E9RBV5_ANGAN</name>
<protein>
    <submittedName>
        <fullName evidence="1">Uncharacterized protein</fullName>
    </submittedName>
</protein>
<dbReference type="AlphaFoldDB" id="A0A0E9RBV5"/>
<reference evidence="1" key="1">
    <citation type="submission" date="2014-11" db="EMBL/GenBank/DDBJ databases">
        <authorList>
            <person name="Amaro Gonzalez C."/>
        </authorList>
    </citation>
    <scope>NUCLEOTIDE SEQUENCE</scope>
</reference>
<proteinExistence type="predicted"/>
<dbReference type="EMBL" id="GBXM01082612">
    <property type="protein sequence ID" value="JAH25965.1"/>
    <property type="molecule type" value="Transcribed_RNA"/>
</dbReference>
<sequence>MGEGEKVAPPLNTVSYLFLSRLHIHFFRCSNILRY</sequence>
<organism evidence="1">
    <name type="scientific">Anguilla anguilla</name>
    <name type="common">European freshwater eel</name>
    <name type="synonym">Muraena anguilla</name>
    <dbReference type="NCBI Taxonomy" id="7936"/>
    <lineage>
        <taxon>Eukaryota</taxon>
        <taxon>Metazoa</taxon>
        <taxon>Chordata</taxon>
        <taxon>Craniata</taxon>
        <taxon>Vertebrata</taxon>
        <taxon>Euteleostomi</taxon>
        <taxon>Actinopterygii</taxon>
        <taxon>Neopterygii</taxon>
        <taxon>Teleostei</taxon>
        <taxon>Anguilliformes</taxon>
        <taxon>Anguillidae</taxon>
        <taxon>Anguilla</taxon>
    </lineage>
</organism>
<reference evidence="1" key="2">
    <citation type="journal article" date="2015" name="Fish Shellfish Immunol.">
        <title>Early steps in the European eel (Anguilla anguilla)-Vibrio vulnificus interaction in the gills: Role of the RtxA13 toxin.</title>
        <authorList>
            <person name="Callol A."/>
            <person name="Pajuelo D."/>
            <person name="Ebbesson L."/>
            <person name="Teles M."/>
            <person name="MacKenzie S."/>
            <person name="Amaro C."/>
        </authorList>
    </citation>
    <scope>NUCLEOTIDE SEQUENCE</scope>
</reference>
<accession>A0A0E9RBV5</accession>
<evidence type="ECO:0000313" key="1">
    <source>
        <dbReference type="EMBL" id="JAH25965.1"/>
    </source>
</evidence>